<evidence type="ECO:0000313" key="1">
    <source>
        <dbReference type="EMBL" id="SEF73967.1"/>
    </source>
</evidence>
<dbReference type="EMBL" id="FNVA01000001">
    <property type="protein sequence ID" value="SEF73967.1"/>
    <property type="molecule type" value="Genomic_DNA"/>
</dbReference>
<dbReference type="Pfam" id="PF10127">
    <property type="entry name" value="RlaP"/>
    <property type="match status" value="1"/>
</dbReference>
<dbReference type="PANTHER" id="PTHR34817:SF1">
    <property type="entry name" value="NUCLEOTIDYLTRANSFERASE"/>
    <property type="match status" value="1"/>
</dbReference>
<dbReference type="PANTHER" id="PTHR34817">
    <property type="entry name" value="NUCLEOTIDYLTRANSFERASE"/>
    <property type="match status" value="1"/>
</dbReference>
<dbReference type="Proteomes" id="UP000236728">
    <property type="component" value="Unassembled WGS sequence"/>
</dbReference>
<dbReference type="GO" id="GO:0016740">
    <property type="term" value="F:transferase activity"/>
    <property type="evidence" value="ECO:0007669"/>
    <property type="project" value="UniProtKB-KW"/>
</dbReference>
<gene>
    <name evidence="1" type="ORF">SAMN05421819_1010</name>
</gene>
<protein>
    <submittedName>
        <fullName evidence="1">Predicted nucleotidyltransferase</fullName>
    </submittedName>
</protein>
<sequence length="253" mass="28277">MNEVVRSGFDAPESIVHLFIGGSELHGAKVGATDDLDVYGIFVEPPSLALGLDPVDHFVWSTASDARRNGPEDVDLTLYSLRRWAALAAKGNATALHFIFADATATSLPVWTHLQERKSVFLSRKSAEQFLGFAENQRQRITGEKGHGSKGQRPEYIGQFGYDTKAAMHCLRLYLECIELMEQGTITLPRPERDYLIEVRSGVWSLDQFLNEAKKLRNRAMEAASRSSLPDEVDRKLISTLVADAHLRFWSTV</sequence>
<keyword evidence="1" id="KW-0808">Transferase</keyword>
<accession>A0A1H5UI77</accession>
<reference evidence="1 2" key="1">
    <citation type="submission" date="2016-10" db="EMBL/GenBank/DDBJ databases">
        <authorList>
            <person name="de Groot N.N."/>
        </authorList>
    </citation>
    <scope>NUCLEOTIDE SEQUENCE [LARGE SCALE GENOMIC DNA]</scope>
    <source>
        <strain evidence="1 2">DSM 22489</strain>
    </source>
</reference>
<dbReference type="AlphaFoldDB" id="A0A1H5UI77"/>
<name>A0A1H5UI77_9BACT</name>
<proteinExistence type="predicted"/>
<dbReference type="RefSeq" id="WP_103931852.1">
    <property type="nucleotide sequence ID" value="NZ_FNVA01000001.1"/>
</dbReference>
<keyword evidence="2" id="KW-1185">Reference proteome</keyword>
<evidence type="ECO:0000313" key="2">
    <source>
        <dbReference type="Proteomes" id="UP000236728"/>
    </source>
</evidence>
<dbReference type="InterPro" id="IPR018775">
    <property type="entry name" value="RlaP"/>
</dbReference>
<dbReference type="OrthoDB" id="243791at2"/>
<organism evidence="1 2">
    <name type="scientific">Bryocella elongata</name>
    <dbReference type="NCBI Taxonomy" id="863522"/>
    <lineage>
        <taxon>Bacteria</taxon>
        <taxon>Pseudomonadati</taxon>
        <taxon>Acidobacteriota</taxon>
        <taxon>Terriglobia</taxon>
        <taxon>Terriglobales</taxon>
        <taxon>Acidobacteriaceae</taxon>
        <taxon>Bryocella</taxon>
    </lineage>
</organism>